<dbReference type="Proteomes" id="UP001231649">
    <property type="component" value="Chromosome 7"/>
</dbReference>
<organism evidence="1 2">
    <name type="scientific">Mythimna loreyi</name>
    <dbReference type="NCBI Taxonomy" id="667449"/>
    <lineage>
        <taxon>Eukaryota</taxon>
        <taxon>Metazoa</taxon>
        <taxon>Ecdysozoa</taxon>
        <taxon>Arthropoda</taxon>
        <taxon>Hexapoda</taxon>
        <taxon>Insecta</taxon>
        <taxon>Pterygota</taxon>
        <taxon>Neoptera</taxon>
        <taxon>Endopterygota</taxon>
        <taxon>Lepidoptera</taxon>
        <taxon>Glossata</taxon>
        <taxon>Ditrysia</taxon>
        <taxon>Noctuoidea</taxon>
        <taxon>Noctuidae</taxon>
        <taxon>Noctuinae</taxon>
        <taxon>Hadenini</taxon>
        <taxon>Mythimna</taxon>
    </lineage>
</organism>
<protein>
    <submittedName>
        <fullName evidence="1">Uncharacterized protein</fullName>
    </submittedName>
</protein>
<keyword evidence="2" id="KW-1185">Reference proteome</keyword>
<sequence>MKLLLVFVSALGLVQGNVTSSEENDSVYEVKTEAEAVFAAVAGQEAGGESPQALDAQEIPKVRVFGAEGADDSVYEIKPEAEAAYAAVGQEAGGEAPQALDAQETPEASVFGAEEQPQGYEVAEPLAEELPVLGAGVYLPSVARVCTASWCSSTCWRLGYRYAQCISLDTCWCHN</sequence>
<reference evidence="1" key="1">
    <citation type="submission" date="2023-03" db="EMBL/GenBank/DDBJ databases">
        <title>Chromosome-level genomes of two armyworms, Mythimna separata and Mythimna loreyi, provide insights into the biosynthesis and reception of sex pheromones.</title>
        <authorList>
            <person name="Zhao H."/>
        </authorList>
    </citation>
    <scope>NUCLEOTIDE SEQUENCE</scope>
    <source>
        <strain evidence="1">BeijingLab</strain>
    </source>
</reference>
<accession>A0ACC2QVJ5</accession>
<name>A0ACC2QVJ5_9NEOP</name>
<evidence type="ECO:0000313" key="2">
    <source>
        <dbReference type="Proteomes" id="UP001231649"/>
    </source>
</evidence>
<dbReference type="EMBL" id="CM056783">
    <property type="protein sequence ID" value="KAJ8726814.1"/>
    <property type="molecule type" value="Genomic_DNA"/>
</dbReference>
<proteinExistence type="predicted"/>
<gene>
    <name evidence="1" type="ORF">PYW08_015211</name>
</gene>
<comment type="caution">
    <text evidence="1">The sequence shown here is derived from an EMBL/GenBank/DDBJ whole genome shotgun (WGS) entry which is preliminary data.</text>
</comment>
<evidence type="ECO:0000313" key="1">
    <source>
        <dbReference type="EMBL" id="KAJ8726814.1"/>
    </source>
</evidence>